<protein>
    <submittedName>
        <fullName evidence="1">Uncharacterized protein</fullName>
    </submittedName>
</protein>
<name>A0A5J6N1H8_9PROT</name>
<evidence type="ECO:0000313" key="1">
    <source>
        <dbReference type="EMBL" id="QEX23852.1"/>
    </source>
</evidence>
<accession>A0A5J6N1H8</accession>
<dbReference type="EMBL" id="CP042582">
    <property type="protein sequence ID" value="QEX23852.1"/>
    <property type="molecule type" value="Genomic_DNA"/>
</dbReference>
<proteinExistence type="predicted"/>
<reference evidence="1 2" key="1">
    <citation type="submission" date="2019-08" db="EMBL/GenBank/DDBJ databases">
        <title>Hyperibacter terrae gen. nov., sp. nov. and Hyperibacter viscosus sp. nov., two new members in the family Rhodospirillaceae isolated from the rhizosphere of Hypericum perforatum.</title>
        <authorList>
            <person name="Noviana Z."/>
        </authorList>
    </citation>
    <scope>NUCLEOTIDE SEQUENCE [LARGE SCALE GENOMIC DNA]</scope>
    <source>
        <strain evidence="1 2">R5959</strain>
    </source>
</reference>
<evidence type="ECO:0000313" key="2">
    <source>
        <dbReference type="Proteomes" id="UP000325797"/>
    </source>
</evidence>
<dbReference type="Proteomes" id="UP000325797">
    <property type="component" value="Chromosome"/>
</dbReference>
<dbReference type="RefSeq" id="WP_191909102.1">
    <property type="nucleotide sequence ID" value="NZ_CP042582.1"/>
</dbReference>
<organism evidence="1 2">
    <name type="scientific">Hypericibacter adhaerens</name>
    <dbReference type="NCBI Taxonomy" id="2602016"/>
    <lineage>
        <taxon>Bacteria</taxon>
        <taxon>Pseudomonadati</taxon>
        <taxon>Pseudomonadota</taxon>
        <taxon>Alphaproteobacteria</taxon>
        <taxon>Rhodospirillales</taxon>
        <taxon>Dongiaceae</taxon>
        <taxon>Hypericibacter</taxon>
    </lineage>
</organism>
<keyword evidence="2" id="KW-1185">Reference proteome</keyword>
<sequence length="54" mass="5792">MESGKGHLDGRAGLTGGLRRLGAAALALLRRGTLRDTDIEAVIACFTRIAERQR</sequence>
<dbReference type="KEGG" id="hadh:FRZ61_37910"/>
<gene>
    <name evidence="1" type="ORF">FRZ61_37910</name>
</gene>
<dbReference type="AlphaFoldDB" id="A0A5J6N1H8"/>